<dbReference type="RefSeq" id="WP_318797061.1">
    <property type="nucleotide sequence ID" value="NZ_JARUJP010000004.1"/>
</dbReference>
<keyword evidence="11" id="KW-0238">DNA-binding</keyword>
<keyword evidence="9" id="KW-0862">Zinc</keyword>
<comment type="caution">
    <text evidence="20">The sequence shown here is derived from an EMBL/GenBank/DDBJ whole genome shotgun (WGS) entry which is preliminary data.</text>
</comment>
<evidence type="ECO:0000256" key="15">
    <source>
        <dbReference type="ARBA" id="ARBA00034617"/>
    </source>
</evidence>
<dbReference type="PANTHER" id="PTHR13710">
    <property type="entry name" value="DNA HELICASE RECQ FAMILY MEMBER"/>
    <property type="match status" value="1"/>
</dbReference>
<keyword evidence="6" id="KW-0227">DNA damage</keyword>
<evidence type="ECO:0000256" key="3">
    <source>
        <dbReference type="ARBA" id="ARBA00005446"/>
    </source>
</evidence>
<dbReference type="EMBL" id="JARUJP010000004">
    <property type="protein sequence ID" value="MDW8800568.1"/>
    <property type="molecule type" value="Genomic_DNA"/>
</dbReference>
<dbReference type="SUPFAM" id="SSF47819">
    <property type="entry name" value="HRDC-like"/>
    <property type="match status" value="1"/>
</dbReference>
<evidence type="ECO:0000256" key="11">
    <source>
        <dbReference type="ARBA" id="ARBA00023125"/>
    </source>
</evidence>
<sequence length="722" mass="82030">MLENAKGLLKRYYGYDSFRKGQEKVIESILSGKDTFGIMPTGAGKSICYQIPALLLSGITIVVSPLISLMKDQVDSLNSIGIKAAFINSTLDQNEVQERILMAVSGYTKLLYVAPERLESDSFCQLLRTMPVSMVAVDESHCVSQWGHDFRTSYRAIAPLIRSLSPRPIVAAFTATATEEVKGDVIRLLELKNPNIFATGFDRQNLFFSVIRGENKKDYLLKYIEDNKKDVGIVYAATRKEVDSIHELLSNKGYAVSKYHAGLSDAVRTKAQEDFLYDNVNIIVATNAFGMGIDKSNVRYVIHYNITKNMEAYYQEAGRAGRDGEPSECVLLFGPQDTILQKFLIEQSIFSEERRINEYRRLQDMVDYCHTTKCLRKYILDYFGDEYTEEGCDNCSNCKDETELTDITIEAQKIFSCIARMQQRFGTVMVAQVLKASKDKKVLELGFDKLSTYGIMKEYTLKEVKDLINVLIADNYLFLTESQFPVVRLKEKAVEVLKGREKVFQRIQKRKVKAEKDNSLFVLLKEVRKSISEREMIPPYIIFADSTLREMSEYYPIDEEAMLNIKGVGEAKLKKYGEDFLKTIVEYTADHGIKGMSGKIHIDNLENKSKNEIDISKNSLKKSDVPSHIITLNMYKEGKSLKQISEERDMKFTTVEDHIMRCALEGLEVDLNSLIPEGHEKLIVEAIEKVGAKRLKIIKEALPEEVSYTSIKAVICKVKGNN</sequence>
<evidence type="ECO:0000256" key="12">
    <source>
        <dbReference type="ARBA" id="ARBA00023172"/>
    </source>
</evidence>
<feature type="domain" description="HRDC" evidence="17">
    <location>
        <begin position="514"/>
        <end position="594"/>
    </location>
</feature>
<dbReference type="InterPro" id="IPR006293">
    <property type="entry name" value="DNA_helicase_ATP-dep_RecQ_bac"/>
</dbReference>
<evidence type="ECO:0000256" key="5">
    <source>
        <dbReference type="ARBA" id="ARBA00022741"/>
    </source>
</evidence>
<dbReference type="NCBIfam" id="TIGR00614">
    <property type="entry name" value="recQ_fam"/>
    <property type="match status" value="1"/>
</dbReference>
<dbReference type="InterPro" id="IPR004589">
    <property type="entry name" value="DNA_helicase_ATP-dep_RecQ"/>
</dbReference>
<accession>A0ABU4JR11</accession>
<evidence type="ECO:0000256" key="9">
    <source>
        <dbReference type="ARBA" id="ARBA00022833"/>
    </source>
</evidence>
<evidence type="ECO:0000259" key="19">
    <source>
        <dbReference type="PROSITE" id="PS51194"/>
    </source>
</evidence>
<dbReference type="NCBIfam" id="TIGR01389">
    <property type="entry name" value="recQ"/>
    <property type="match status" value="1"/>
</dbReference>
<dbReference type="InterPro" id="IPR002121">
    <property type="entry name" value="HRDC_dom"/>
</dbReference>
<dbReference type="Pfam" id="PF16124">
    <property type="entry name" value="RecQ_Zn_bind"/>
    <property type="match status" value="1"/>
</dbReference>
<dbReference type="PROSITE" id="PS51194">
    <property type="entry name" value="HELICASE_CTER"/>
    <property type="match status" value="1"/>
</dbReference>
<evidence type="ECO:0000256" key="4">
    <source>
        <dbReference type="ARBA" id="ARBA00022723"/>
    </source>
</evidence>
<dbReference type="Gene3D" id="1.10.150.80">
    <property type="entry name" value="HRDC domain"/>
    <property type="match status" value="1"/>
</dbReference>
<dbReference type="Gene3D" id="3.40.50.300">
    <property type="entry name" value="P-loop containing nucleotide triphosphate hydrolases"/>
    <property type="match status" value="2"/>
</dbReference>
<dbReference type="SMART" id="SM00487">
    <property type="entry name" value="DEXDc"/>
    <property type="match status" value="1"/>
</dbReference>
<dbReference type="SUPFAM" id="SSF46785">
    <property type="entry name" value="Winged helix' DNA-binding domain"/>
    <property type="match status" value="1"/>
</dbReference>
<evidence type="ECO:0000313" key="21">
    <source>
        <dbReference type="Proteomes" id="UP001281656"/>
    </source>
</evidence>
<keyword evidence="8 20" id="KW-0347">Helicase</keyword>
<dbReference type="InterPro" id="IPR001650">
    <property type="entry name" value="Helicase_C-like"/>
</dbReference>
<keyword evidence="4" id="KW-0479">Metal-binding</keyword>
<reference evidence="20 21" key="1">
    <citation type="submission" date="2023-04" db="EMBL/GenBank/DDBJ databases">
        <title>Clostridium tannerae sp. nov., isolated from the fecal material of an alpaca.</title>
        <authorList>
            <person name="Miller S."/>
            <person name="Hendry M."/>
            <person name="King J."/>
            <person name="Sankaranarayanan K."/>
            <person name="Lawson P.A."/>
        </authorList>
    </citation>
    <scope>NUCLEOTIDE SEQUENCE [LARGE SCALE GENOMIC DNA]</scope>
    <source>
        <strain evidence="20 21">A1-XYC3</strain>
    </source>
</reference>
<dbReference type="CDD" id="cd17920">
    <property type="entry name" value="DEXHc_RecQ"/>
    <property type="match status" value="1"/>
</dbReference>
<dbReference type="InterPro" id="IPR044876">
    <property type="entry name" value="HRDC_dom_sf"/>
</dbReference>
<comment type="cofactor">
    <cofactor evidence="2">
        <name>Zn(2+)</name>
        <dbReference type="ChEBI" id="CHEBI:29105"/>
    </cofactor>
</comment>
<evidence type="ECO:0000256" key="13">
    <source>
        <dbReference type="ARBA" id="ARBA00023204"/>
    </source>
</evidence>
<dbReference type="SMART" id="SM00956">
    <property type="entry name" value="RQC"/>
    <property type="match status" value="1"/>
</dbReference>
<dbReference type="InterPro" id="IPR036388">
    <property type="entry name" value="WH-like_DNA-bd_sf"/>
</dbReference>
<feature type="domain" description="Helicase C-terminal" evidence="19">
    <location>
        <begin position="215"/>
        <end position="366"/>
    </location>
</feature>
<organism evidence="20 21">
    <name type="scientific">Clostridium tanneri</name>
    <dbReference type="NCBI Taxonomy" id="3037988"/>
    <lineage>
        <taxon>Bacteria</taxon>
        <taxon>Bacillati</taxon>
        <taxon>Bacillota</taxon>
        <taxon>Clostridia</taxon>
        <taxon>Eubacteriales</taxon>
        <taxon>Clostridiaceae</taxon>
        <taxon>Clostridium</taxon>
    </lineage>
</organism>
<dbReference type="InterPro" id="IPR036390">
    <property type="entry name" value="WH_DNA-bd_sf"/>
</dbReference>
<keyword evidence="7 20" id="KW-0378">Hydrolase</keyword>
<dbReference type="SUPFAM" id="SSF52540">
    <property type="entry name" value="P-loop containing nucleoside triphosphate hydrolases"/>
    <property type="match status" value="1"/>
</dbReference>
<dbReference type="InterPro" id="IPR032284">
    <property type="entry name" value="RecQ_Zn-bd"/>
</dbReference>
<comment type="catalytic activity">
    <reaction evidence="15">
        <text>Couples ATP hydrolysis with the unwinding of duplex DNA by translocating in the 3'-5' direction.</text>
        <dbReference type="EC" id="5.6.2.4"/>
    </reaction>
</comment>
<evidence type="ECO:0000256" key="7">
    <source>
        <dbReference type="ARBA" id="ARBA00022801"/>
    </source>
</evidence>
<dbReference type="Gene3D" id="1.10.10.10">
    <property type="entry name" value="Winged helix-like DNA-binding domain superfamily/Winged helix DNA-binding domain"/>
    <property type="match status" value="1"/>
</dbReference>
<dbReference type="Pfam" id="PF00270">
    <property type="entry name" value="DEAD"/>
    <property type="match status" value="1"/>
</dbReference>
<dbReference type="InterPro" id="IPR010997">
    <property type="entry name" value="HRDC-like_sf"/>
</dbReference>
<dbReference type="InterPro" id="IPR029491">
    <property type="entry name" value="Helicase_HTH"/>
</dbReference>
<dbReference type="Pfam" id="PF09382">
    <property type="entry name" value="RQC"/>
    <property type="match status" value="1"/>
</dbReference>
<dbReference type="PROSITE" id="PS50967">
    <property type="entry name" value="HRDC"/>
    <property type="match status" value="1"/>
</dbReference>
<dbReference type="SMART" id="SM00490">
    <property type="entry name" value="HELICc"/>
    <property type="match status" value="1"/>
</dbReference>
<dbReference type="InterPro" id="IPR027417">
    <property type="entry name" value="P-loop_NTPase"/>
</dbReference>
<dbReference type="SMART" id="SM00341">
    <property type="entry name" value="HRDC"/>
    <property type="match status" value="1"/>
</dbReference>
<dbReference type="InterPro" id="IPR014001">
    <property type="entry name" value="Helicase_ATP-bd"/>
</dbReference>
<comment type="similarity">
    <text evidence="3">Belongs to the helicase family. RecQ subfamily.</text>
</comment>
<proteinExistence type="inferred from homology"/>
<keyword evidence="12" id="KW-0233">DNA recombination</keyword>
<dbReference type="Pfam" id="PF14493">
    <property type="entry name" value="HTH_40"/>
    <property type="match status" value="1"/>
</dbReference>
<comment type="cofactor">
    <cofactor evidence="1">
        <name>Mg(2+)</name>
        <dbReference type="ChEBI" id="CHEBI:18420"/>
    </cofactor>
</comment>
<keyword evidence="13" id="KW-0234">DNA repair</keyword>
<dbReference type="InterPro" id="IPR011545">
    <property type="entry name" value="DEAD/DEAH_box_helicase_dom"/>
</dbReference>
<evidence type="ECO:0000256" key="16">
    <source>
        <dbReference type="NCBIfam" id="TIGR01389"/>
    </source>
</evidence>
<protein>
    <recommendedName>
        <fullName evidence="16">DNA helicase RecQ</fullName>
        <ecNumber evidence="16">5.6.2.4</ecNumber>
    </recommendedName>
</protein>
<evidence type="ECO:0000259" key="17">
    <source>
        <dbReference type="PROSITE" id="PS50967"/>
    </source>
</evidence>
<evidence type="ECO:0000256" key="8">
    <source>
        <dbReference type="ARBA" id="ARBA00022806"/>
    </source>
</evidence>
<dbReference type="InterPro" id="IPR018982">
    <property type="entry name" value="RQC_domain"/>
</dbReference>
<dbReference type="GO" id="GO:0016787">
    <property type="term" value="F:hydrolase activity"/>
    <property type="evidence" value="ECO:0007669"/>
    <property type="project" value="UniProtKB-KW"/>
</dbReference>
<keyword evidence="10" id="KW-0067">ATP-binding</keyword>
<evidence type="ECO:0000256" key="6">
    <source>
        <dbReference type="ARBA" id="ARBA00022763"/>
    </source>
</evidence>
<keyword evidence="21" id="KW-1185">Reference proteome</keyword>
<dbReference type="GO" id="GO:0003678">
    <property type="term" value="F:DNA helicase activity"/>
    <property type="evidence" value="ECO:0007669"/>
    <property type="project" value="UniProtKB-EC"/>
</dbReference>
<dbReference type="Proteomes" id="UP001281656">
    <property type="component" value="Unassembled WGS sequence"/>
</dbReference>
<evidence type="ECO:0000313" key="20">
    <source>
        <dbReference type="EMBL" id="MDW8800568.1"/>
    </source>
</evidence>
<keyword evidence="5" id="KW-0547">Nucleotide-binding</keyword>
<name>A0ABU4JR11_9CLOT</name>
<dbReference type="PANTHER" id="PTHR13710:SF105">
    <property type="entry name" value="ATP-DEPENDENT DNA HELICASE Q1"/>
    <property type="match status" value="1"/>
</dbReference>
<evidence type="ECO:0000256" key="10">
    <source>
        <dbReference type="ARBA" id="ARBA00022840"/>
    </source>
</evidence>
<evidence type="ECO:0000256" key="14">
    <source>
        <dbReference type="ARBA" id="ARBA00023235"/>
    </source>
</evidence>
<dbReference type="Pfam" id="PF00570">
    <property type="entry name" value="HRDC"/>
    <property type="match status" value="1"/>
</dbReference>
<evidence type="ECO:0000256" key="1">
    <source>
        <dbReference type="ARBA" id="ARBA00001946"/>
    </source>
</evidence>
<gene>
    <name evidence="20" type="primary">recQ</name>
    <name evidence="20" type="ORF">P8V03_05295</name>
</gene>
<dbReference type="PROSITE" id="PS51192">
    <property type="entry name" value="HELICASE_ATP_BIND_1"/>
    <property type="match status" value="1"/>
</dbReference>
<dbReference type="Pfam" id="PF00271">
    <property type="entry name" value="Helicase_C"/>
    <property type="match status" value="1"/>
</dbReference>
<evidence type="ECO:0000259" key="18">
    <source>
        <dbReference type="PROSITE" id="PS51192"/>
    </source>
</evidence>
<feature type="domain" description="Helicase ATP-binding" evidence="18">
    <location>
        <begin position="26"/>
        <end position="195"/>
    </location>
</feature>
<dbReference type="EC" id="5.6.2.4" evidence="16"/>
<keyword evidence="14" id="KW-0413">Isomerase</keyword>
<evidence type="ECO:0000256" key="2">
    <source>
        <dbReference type="ARBA" id="ARBA00001947"/>
    </source>
</evidence>